<evidence type="ECO:0000313" key="3">
    <source>
        <dbReference type="Proteomes" id="UP000612362"/>
    </source>
</evidence>
<protein>
    <submittedName>
        <fullName evidence="2">Uncharacterized protein</fullName>
    </submittedName>
</protein>
<dbReference type="EMBL" id="BNJF01000003">
    <property type="protein sequence ID" value="GHO47461.1"/>
    <property type="molecule type" value="Genomic_DNA"/>
</dbReference>
<organism evidence="2 3">
    <name type="scientific">Ktedonospora formicarum</name>
    <dbReference type="NCBI Taxonomy" id="2778364"/>
    <lineage>
        <taxon>Bacteria</taxon>
        <taxon>Bacillati</taxon>
        <taxon>Chloroflexota</taxon>
        <taxon>Ktedonobacteria</taxon>
        <taxon>Ktedonobacterales</taxon>
        <taxon>Ktedonobacteraceae</taxon>
        <taxon>Ktedonospora</taxon>
    </lineage>
</organism>
<reference evidence="2" key="1">
    <citation type="submission" date="2020-10" db="EMBL/GenBank/DDBJ databases">
        <title>Taxonomic study of unclassified bacteria belonging to the class Ktedonobacteria.</title>
        <authorList>
            <person name="Yabe S."/>
            <person name="Wang C.M."/>
            <person name="Zheng Y."/>
            <person name="Sakai Y."/>
            <person name="Cavaletti L."/>
            <person name="Monciardini P."/>
            <person name="Donadio S."/>
        </authorList>
    </citation>
    <scope>NUCLEOTIDE SEQUENCE</scope>
    <source>
        <strain evidence="2">SOSP1-1</strain>
    </source>
</reference>
<proteinExistence type="predicted"/>
<dbReference type="Proteomes" id="UP000612362">
    <property type="component" value="Unassembled WGS sequence"/>
</dbReference>
<evidence type="ECO:0000313" key="2">
    <source>
        <dbReference type="EMBL" id="GHO47461.1"/>
    </source>
</evidence>
<gene>
    <name evidence="2" type="ORF">KSX_56240</name>
</gene>
<keyword evidence="3" id="KW-1185">Reference proteome</keyword>
<feature type="region of interest" description="Disordered" evidence="1">
    <location>
        <begin position="1"/>
        <end position="23"/>
    </location>
</feature>
<name>A0A8J3I4Q8_9CHLR</name>
<evidence type="ECO:0000256" key="1">
    <source>
        <dbReference type="SAM" id="MobiDB-lite"/>
    </source>
</evidence>
<accession>A0A8J3I4Q8</accession>
<dbReference type="AlphaFoldDB" id="A0A8J3I4Q8"/>
<comment type="caution">
    <text evidence="2">The sequence shown here is derived from an EMBL/GenBank/DDBJ whole genome shotgun (WGS) entry which is preliminary data.</text>
</comment>
<sequence length="41" mass="4396">MGPLEEERDDLGREGLGIRDGSPPLTLVSPLYNCLLTGVVI</sequence>